<evidence type="ECO:0000313" key="1">
    <source>
        <dbReference type="EMBL" id="MFJ1269086.1"/>
    </source>
</evidence>
<proteinExistence type="predicted"/>
<organism evidence="1 2">
    <name type="scientific">Legionella lytica</name>
    <dbReference type="NCBI Taxonomy" id="96232"/>
    <lineage>
        <taxon>Bacteria</taxon>
        <taxon>Pseudomonadati</taxon>
        <taxon>Pseudomonadota</taxon>
        <taxon>Gammaproteobacteria</taxon>
        <taxon>Legionellales</taxon>
        <taxon>Legionellaceae</taxon>
        <taxon>Legionella</taxon>
    </lineage>
</organism>
<dbReference type="RefSeq" id="WP_400187912.1">
    <property type="nucleotide sequence ID" value="NZ_JBGORX010000004.1"/>
</dbReference>
<keyword evidence="2" id="KW-1185">Reference proteome</keyword>
<dbReference type="EMBL" id="JBGORX010000004">
    <property type="protein sequence ID" value="MFJ1269086.1"/>
    <property type="molecule type" value="Genomic_DNA"/>
</dbReference>
<gene>
    <name evidence="1" type="ORF">ACD661_10995</name>
</gene>
<dbReference type="InterPro" id="IPR021829">
    <property type="entry name" value="DUF3419"/>
</dbReference>
<dbReference type="Proteomes" id="UP001615550">
    <property type="component" value="Unassembled WGS sequence"/>
</dbReference>
<dbReference type="Pfam" id="PF11899">
    <property type="entry name" value="DUF3419"/>
    <property type="match status" value="1"/>
</dbReference>
<comment type="caution">
    <text evidence="1">The sequence shown here is derived from an EMBL/GenBank/DDBJ whole genome shotgun (WGS) entry which is preliminary data.</text>
</comment>
<reference evidence="1 2" key="1">
    <citation type="submission" date="2024-08" db="EMBL/GenBank/DDBJ databases">
        <title>Draft Genome Sequence of Legionella lytica strain DSB2004, Isolated From a Fire Sprinkler System.</title>
        <authorList>
            <person name="Everhart A.D."/>
            <person name="Kidane D.T."/>
            <person name="Farone A.L."/>
            <person name="Farone M.B."/>
        </authorList>
    </citation>
    <scope>NUCLEOTIDE SEQUENCE [LARGE SCALE GENOMIC DNA]</scope>
    <source>
        <strain evidence="1 2">DSB2004</strain>
    </source>
</reference>
<sequence>MGQAHFNGLVYTLANEDSAIEAELLAENTAQVVAIAGSGSRIIPLLAKCPQELICVDLSLEQLYLTELRVESVRHLQHNEFLEFFGYPSADTTAQTREILFNKLVTLKPETKVYFLNLFRKNAWTPLLYSGKWEQTVRKMSKFIRKFVGKKGLRIFDCMTLAEQKAYYSHQFPQKAWTCFLRIYAVLMSITLKIKPGIFPQVDPKISFYKTYKKCFDDMFLNTLARKNYMLQLIFFGEITSPKALPAECNPTLFAQAKKALLNTQVDYIQEDIVSTLEKNENKSKFVSLSNAPSYFSNEMAATYLTRIASQLSESATLVVRHFLNDPAITCLDGFTDVSEHYSDILNKEITKTYQIQVIQYTKKSAQDR</sequence>
<name>A0ABW8DAS9_9GAMM</name>
<dbReference type="PANTHER" id="PTHR47473:SF1">
    <property type="entry name" value="METHYLTRANSFERASE DOMAIN-CONTAINING PROTEIN"/>
    <property type="match status" value="1"/>
</dbReference>
<evidence type="ECO:0000313" key="2">
    <source>
        <dbReference type="Proteomes" id="UP001615550"/>
    </source>
</evidence>
<dbReference type="PANTHER" id="PTHR47473">
    <property type="entry name" value="BTA1P"/>
    <property type="match status" value="1"/>
</dbReference>
<protein>
    <submittedName>
        <fullName evidence="1">DUF3419 family protein</fullName>
    </submittedName>
</protein>
<accession>A0ABW8DAS9</accession>